<reference evidence="4 6" key="1">
    <citation type="journal article" date="2008" name="Science">
        <title>The Physcomitrella genome reveals evolutionary insights into the conquest of land by plants.</title>
        <authorList>
            <person name="Rensing S."/>
            <person name="Lang D."/>
            <person name="Zimmer A."/>
            <person name="Terry A."/>
            <person name="Salamov A."/>
            <person name="Shapiro H."/>
            <person name="Nishiyama T."/>
            <person name="Perroud P.-F."/>
            <person name="Lindquist E."/>
            <person name="Kamisugi Y."/>
            <person name="Tanahashi T."/>
            <person name="Sakakibara K."/>
            <person name="Fujita T."/>
            <person name="Oishi K."/>
            <person name="Shin-I T."/>
            <person name="Kuroki Y."/>
            <person name="Toyoda A."/>
            <person name="Suzuki Y."/>
            <person name="Hashimoto A."/>
            <person name="Yamaguchi K."/>
            <person name="Sugano A."/>
            <person name="Kohara Y."/>
            <person name="Fujiyama A."/>
            <person name="Anterola A."/>
            <person name="Aoki S."/>
            <person name="Ashton N."/>
            <person name="Barbazuk W.B."/>
            <person name="Barker E."/>
            <person name="Bennetzen J."/>
            <person name="Bezanilla M."/>
            <person name="Blankenship R."/>
            <person name="Cho S.H."/>
            <person name="Dutcher S."/>
            <person name="Estelle M."/>
            <person name="Fawcett J.A."/>
            <person name="Gundlach H."/>
            <person name="Hanada K."/>
            <person name="Heyl A."/>
            <person name="Hicks K.A."/>
            <person name="Hugh J."/>
            <person name="Lohr M."/>
            <person name="Mayer K."/>
            <person name="Melkozernov A."/>
            <person name="Murata T."/>
            <person name="Nelson D."/>
            <person name="Pils B."/>
            <person name="Prigge M."/>
            <person name="Reiss B."/>
            <person name="Renner T."/>
            <person name="Rombauts S."/>
            <person name="Rushton P."/>
            <person name="Sanderfoot A."/>
            <person name="Schween G."/>
            <person name="Shiu S.-H."/>
            <person name="Stueber K."/>
            <person name="Theodoulou F.L."/>
            <person name="Tu H."/>
            <person name="Van de Peer Y."/>
            <person name="Verrier P.J."/>
            <person name="Waters E."/>
            <person name="Wood A."/>
            <person name="Yang L."/>
            <person name="Cove D."/>
            <person name="Cuming A."/>
            <person name="Hasebe M."/>
            <person name="Lucas S."/>
            <person name="Mishler D.B."/>
            <person name="Reski R."/>
            <person name="Grigoriev I."/>
            <person name="Quatrano R.S."/>
            <person name="Boore J.L."/>
        </authorList>
    </citation>
    <scope>NUCLEOTIDE SEQUENCE [LARGE SCALE GENOMIC DNA]</scope>
    <source>
        <strain evidence="5 6">cv. Gransden 2004</strain>
    </source>
</reference>
<dbReference type="EnsemblPlants" id="Pp3c17_21660V3.3">
    <property type="protein sequence ID" value="Pp3c17_21660V3.3"/>
    <property type="gene ID" value="Pp3c17_21660"/>
</dbReference>
<dbReference type="Proteomes" id="UP000006727">
    <property type="component" value="Chromosome 17"/>
</dbReference>
<dbReference type="Gramene" id="Pp3c17_21660V3.1">
    <property type="protein sequence ID" value="Pp3c17_21660V3.1"/>
    <property type="gene ID" value="Pp3c17_21660"/>
</dbReference>
<dbReference type="PANTHER" id="PTHR45648:SF166">
    <property type="entry name" value="OS02G0617400 PROTEIN"/>
    <property type="match status" value="1"/>
</dbReference>
<gene>
    <name evidence="5" type="primary">LOC112294192</name>
    <name evidence="4" type="ORF">PHYPA_022445</name>
</gene>
<protein>
    <submittedName>
        <fullName evidence="4 5">Uncharacterized protein</fullName>
    </submittedName>
</protein>
<proteinExistence type="inferred from homology"/>
<dbReference type="InterPro" id="IPR051058">
    <property type="entry name" value="GDSL_Est/Lipase"/>
</dbReference>
<dbReference type="AlphaFoldDB" id="A9SDI1"/>
<dbReference type="PANTHER" id="PTHR45648">
    <property type="entry name" value="GDSL LIPASE/ACYLHYDROLASE FAMILY PROTEIN (AFU_ORTHOLOGUE AFUA_4G14700)"/>
    <property type="match status" value="1"/>
</dbReference>
<evidence type="ECO:0000256" key="2">
    <source>
        <dbReference type="ARBA" id="ARBA00022801"/>
    </source>
</evidence>
<dbReference type="Gramene" id="Pp3c17_21660V3.2">
    <property type="protein sequence ID" value="Pp3c17_21660V3.2"/>
    <property type="gene ID" value="Pp3c17_21660"/>
</dbReference>
<dbReference type="KEGG" id="ppp:112294192"/>
<dbReference type="EnsemblPlants" id="Pp3c17_21660V3.1">
    <property type="protein sequence ID" value="Pp3c17_21660V3.1"/>
    <property type="gene ID" value="Pp3c17_21660"/>
</dbReference>
<dbReference type="EMBL" id="ABEU02000017">
    <property type="protein sequence ID" value="PNR36594.1"/>
    <property type="molecule type" value="Genomic_DNA"/>
</dbReference>
<evidence type="ECO:0000256" key="1">
    <source>
        <dbReference type="ARBA" id="ARBA00008668"/>
    </source>
</evidence>
<keyword evidence="6" id="KW-1185">Reference proteome</keyword>
<dbReference type="Gramene" id="Pp3c17_21660V3.3">
    <property type="protein sequence ID" value="Pp3c17_21660V3.3"/>
    <property type="gene ID" value="Pp3c17_21660"/>
</dbReference>
<dbReference type="Pfam" id="PF00657">
    <property type="entry name" value="Lipase_GDSL"/>
    <property type="match status" value="1"/>
</dbReference>
<dbReference type="eggNOG" id="ENOG502QQP0">
    <property type="taxonomic scope" value="Eukaryota"/>
</dbReference>
<dbReference type="HOGENOM" id="CLU_015101_0_0_1"/>
<dbReference type="RefSeq" id="XP_024400196.1">
    <property type="nucleotide sequence ID" value="XM_024544428.2"/>
</dbReference>
<name>A9SDI1_PHYPA</name>
<dbReference type="CDD" id="cd01837">
    <property type="entry name" value="SGNH_plant_lipase_like"/>
    <property type="match status" value="1"/>
</dbReference>
<accession>A9SDI1</accession>
<reference evidence="5" key="3">
    <citation type="submission" date="2020-12" db="UniProtKB">
        <authorList>
            <consortium name="EnsemblPlants"/>
        </authorList>
    </citation>
    <scope>IDENTIFICATION</scope>
</reference>
<dbReference type="GeneID" id="112294192"/>
<evidence type="ECO:0000256" key="3">
    <source>
        <dbReference type="SAM" id="SignalP"/>
    </source>
</evidence>
<evidence type="ECO:0000313" key="5">
    <source>
        <dbReference type="EnsemblPlants" id="Pp3c17_21660V3.1"/>
    </source>
</evidence>
<evidence type="ECO:0000313" key="6">
    <source>
        <dbReference type="Proteomes" id="UP000006727"/>
    </source>
</evidence>
<dbReference type="RefSeq" id="XP_024400193.1">
    <property type="nucleotide sequence ID" value="XM_024544425.2"/>
</dbReference>
<keyword evidence="2" id="KW-0378">Hydrolase</keyword>
<dbReference type="Gene3D" id="3.40.50.1110">
    <property type="entry name" value="SGNH hydrolase"/>
    <property type="match status" value="1"/>
</dbReference>
<dbReference type="GO" id="GO:0016788">
    <property type="term" value="F:hydrolase activity, acting on ester bonds"/>
    <property type="evidence" value="ECO:0007669"/>
    <property type="project" value="InterPro"/>
</dbReference>
<comment type="similarity">
    <text evidence="1">Belongs to the 'GDSL' lipolytic enzyme family.</text>
</comment>
<dbReference type="OrthoDB" id="1600564at2759"/>
<keyword evidence="3" id="KW-0732">Signal</keyword>
<dbReference type="InterPro" id="IPR001087">
    <property type="entry name" value="GDSL"/>
</dbReference>
<sequence>MKGQLIVLLIGVVMAVALSGTCVEAQGKKPPATFILGDSLVDVGNNNYIFTLAAANHKPYGIDRADKVATGRFCNGKIIPDLVNDYLGTPYPLPVLAPEAAGTNLLNGVNYASAGAGILEETGSIFIGRVTMSQQFGYFQKTKEQIQGLIGQPAATQLINNAVYAFTVGGNDYINNYMAVTTSTKRRYTPPQYQDLLINTYRGQLKTAYGLGMRKFIISNMGPIGCAPSVLSSKSQAGECVTEVNNYALGFNAALKPMLESLQAELPGSIFLYANAFDIVRGIVADPLKFGFTDPVTTACCGVGKYNGIDGACRTIGNLCADRSKSVFWDAFHPTEKVNRICNEKFLHGGTDAISPMNLATLLAM</sequence>
<dbReference type="FunCoup" id="A9SDI1">
    <property type="interactions" value="38"/>
</dbReference>
<evidence type="ECO:0000313" key="4">
    <source>
        <dbReference type="EMBL" id="PNR36594.1"/>
    </source>
</evidence>
<feature type="signal peptide" evidence="3">
    <location>
        <begin position="1"/>
        <end position="19"/>
    </location>
</feature>
<organism evidence="4">
    <name type="scientific">Physcomitrium patens</name>
    <name type="common">Spreading-leaved earth moss</name>
    <name type="synonym">Physcomitrella patens</name>
    <dbReference type="NCBI Taxonomy" id="3218"/>
    <lineage>
        <taxon>Eukaryota</taxon>
        <taxon>Viridiplantae</taxon>
        <taxon>Streptophyta</taxon>
        <taxon>Embryophyta</taxon>
        <taxon>Bryophyta</taxon>
        <taxon>Bryophytina</taxon>
        <taxon>Bryopsida</taxon>
        <taxon>Funariidae</taxon>
        <taxon>Funariales</taxon>
        <taxon>Funariaceae</taxon>
        <taxon>Physcomitrium</taxon>
    </lineage>
</organism>
<dbReference type="EnsemblPlants" id="Pp3c17_21660V3.2">
    <property type="protein sequence ID" value="Pp3c17_21660V3.2"/>
    <property type="gene ID" value="Pp3c17_21660"/>
</dbReference>
<dbReference type="InterPro" id="IPR036514">
    <property type="entry name" value="SGNH_hydro_sf"/>
</dbReference>
<dbReference type="STRING" id="3218.A9SDI1"/>
<reference evidence="4 6" key="2">
    <citation type="journal article" date="2018" name="Plant J.">
        <title>The Physcomitrella patens chromosome-scale assembly reveals moss genome structure and evolution.</title>
        <authorList>
            <person name="Lang D."/>
            <person name="Ullrich K.K."/>
            <person name="Murat F."/>
            <person name="Fuchs J."/>
            <person name="Jenkins J."/>
            <person name="Haas F.B."/>
            <person name="Piednoel M."/>
            <person name="Gundlach H."/>
            <person name="Van Bel M."/>
            <person name="Meyberg R."/>
            <person name="Vives C."/>
            <person name="Morata J."/>
            <person name="Symeonidi A."/>
            <person name="Hiss M."/>
            <person name="Muchero W."/>
            <person name="Kamisugi Y."/>
            <person name="Saleh O."/>
            <person name="Blanc G."/>
            <person name="Decker E.L."/>
            <person name="van Gessel N."/>
            <person name="Grimwood J."/>
            <person name="Hayes R.D."/>
            <person name="Graham S.W."/>
            <person name="Gunter L.E."/>
            <person name="McDaniel S.F."/>
            <person name="Hoernstein S.N.W."/>
            <person name="Larsson A."/>
            <person name="Li F.W."/>
            <person name="Perroud P.F."/>
            <person name="Phillips J."/>
            <person name="Ranjan P."/>
            <person name="Rokshar D.S."/>
            <person name="Rothfels C.J."/>
            <person name="Schneider L."/>
            <person name="Shu S."/>
            <person name="Stevenson D.W."/>
            <person name="Thummler F."/>
            <person name="Tillich M."/>
            <person name="Villarreal Aguilar J.C."/>
            <person name="Widiez T."/>
            <person name="Wong G.K."/>
            <person name="Wymore A."/>
            <person name="Zhang Y."/>
            <person name="Zimmer A.D."/>
            <person name="Quatrano R.S."/>
            <person name="Mayer K.F.X."/>
            <person name="Goodstein D."/>
            <person name="Casacuberta J.M."/>
            <person name="Vandepoele K."/>
            <person name="Reski R."/>
            <person name="Cuming A.C."/>
            <person name="Tuskan G.A."/>
            <person name="Maumus F."/>
            <person name="Salse J."/>
            <person name="Schmutz J."/>
            <person name="Rensing S.A."/>
        </authorList>
    </citation>
    <scope>NUCLEOTIDE SEQUENCE [LARGE SCALE GENOMIC DNA]</scope>
    <source>
        <strain evidence="5 6">cv. Gransden 2004</strain>
    </source>
</reference>
<dbReference type="PaxDb" id="3218-PP1S68_64V6.1"/>
<feature type="chain" id="PRO_5014297928" evidence="3">
    <location>
        <begin position="20"/>
        <end position="365"/>
    </location>
</feature>
<dbReference type="OMA" id="CAKSVAM"/>
<dbReference type="InterPro" id="IPR035669">
    <property type="entry name" value="SGNH_plant_lipase-like"/>
</dbReference>